<evidence type="ECO:0000256" key="8">
    <source>
        <dbReference type="ARBA" id="ARBA00022837"/>
    </source>
</evidence>
<keyword evidence="11 12" id="KW-0472">Membrane</keyword>
<evidence type="ECO:0000313" key="15">
    <source>
        <dbReference type="Proteomes" id="UP000716291"/>
    </source>
</evidence>
<proteinExistence type="inferred from homology"/>
<sequence length="403" mass="45214">MNSPSNIWSLQQLFGFLDQNKDGIIDLHDIIAVCNSPNAHVDQETLLDIKTKLSNQLIEKHLTFSDFVTLLYSHSIIDHIQSEHLGKIMKIVVSHTTESSVMDRYRLILSSDTIKHLVAGAVAGALSRTVVSPMERMKILFQVQGPQSTAAYTGVWSTLTKIWKEEGFQGFMRGNGTNVIRMIPYSASQFAAYEQFKSLLMEQGKTELDTPRRLLAGALAGTVSVACTYPLDLVRTRLSIQSALSKQASNKKSPGIWPTMSHIYKTEGGMYGLYRGLWPTTLGVAPYVALNFQCYEVLKEYLIPIQDESQGNIRKLLCGALAGSIAQTIIYPLDVLRRRFQVSGMNNMDYQYNGTWHALKTMTQKEGFKSLYRGLLPNYLKVAPAMGVTFYSYELCKEIMHAK</sequence>
<evidence type="ECO:0000256" key="2">
    <source>
        <dbReference type="ARBA" id="ARBA00006375"/>
    </source>
</evidence>
<keyword evidence="10" id="KW-0496">Mitochondrion</keyword>
<dbReference type="PANTHER" id="PTHR24089">
    <property type="entry name" value="SOLUTE CARRIER FAMILY 25"/>
    <property type="match status" value="1"/>
</dbReference>
<evidence type="ECO:0000256" key="11">
    <source>
        <dbReference type="ARBA" id="ARBA00023136"/>
    </source>
</evidence>
<comment type="subcellular location">
    <subcellularLocation>
        <location evidence="1">Mitochondrion inner membrane</location>
        <topology evidence="1">Multi-pass membrane protein</topology>
    </subcellularLocation>
</comment>
<comment type="caution">
    <text evidence="14">The sequence shown here is derived from an EMBL/GenBank/DDBJ whole genome shotgun (WGS) entry which is preliminary data.</text>
</comment>
<keyword evidence="3 13" id="KW-0813">Transport</keyword>
<keyword evidence="5" id="KW-0479">Metal-binding</keyword>
<feature type="repeat" description="Solcar" evidence="12">
    <location>
        <begin position="111"/>
        <end position="199"/>
    </location>
</feature>
<dbReference type="Proteomes" id="UP000716291">
    <property type="component" value="Unassembled WGS sequence"/>
</dbReference>
<feature type="repeat" description="Solcar" evidence="12">
    <location>
        <begin position="310"/>
        <end position="399"/>
    </location>
</feature>
<dbReference type="InterPro" id="IPR023395">
    <property type="entry name" value="MCP_dom_sf"/>
</dbReference>
<evidence type="ECO:0000256" key="9">
    <source>
        <dbReference type="ARBA" id="ARBA00022989"/>
    </source>
</evidence>
<dbReference type="InterPro" id="IPR018247">
    <property type="entry name" value="EF_Hand_1_Ca_BS"/>
</dbReference>
<dbReference type="Gene3D" id="1.50.40.10">
    <property type="entry name" value="Mitochondrial carrier domain"/>
    <property type="match status" value="1"/>
</dbReference>
<name>A0A9P7BPF6_RHIOR</name>
<evidence type="ECO:0000256" key="7">
    <source>
        <dbReference type="ARBA" id="ARBA00022792"/>
    </source>
</evidence>
<dbReference type="Pfam" id="PF00153">
    <property type="entry name" value="Mito_carr"/>
    <property type="match status" value="3"/>
</dbReference>
<dbReference type="EMBL" id="JAANQT010001787">
    <property type="protein sequence ID" value="KAG1303964.1"/>
    <property type="molecule type" value="Genomic_DNA"/>
</dbReference>
<dbReference type="InterPro" id="IPR018108">
    <property type="entry name" value="MCP_transmembrane"/>
</dbReference>
<dbReference type="PROSITE" id="PS50920">
    <property type="entry name" value="SOLCAR"/>
    <property type="match status" value="3"/>
</dbReference>
<keyword evidence="15" id="KW-1185">Reference proteome</keyword>
<keyword evidence="8" id="KW-0106">Calcium</keyword>
<dbReference type="OrthoDB" id="270584at2759"/>
<keyword evidence="9" id="KW-1133">Transmembrane helix</keyword>
<evidence type="ECO:0000256" key="6">
    <source>
        <dbReference type="ARBA" id="ARBA00022737"/>
    </source>
</evidence>
<dbReference type="InterPro" id="IPR002067">
    <property type="entry name" value="MCP"/>
</dbReference>
<evidence type="ECO:0000313" key="14">
    <source>
        <dbReference type="EMBL" id="KAG1303964.1"/>
    </source>
</evidence>
<evidence type="ECO:0000256" key="4">
    <source>
        <dbReference type="ARBA" id="ARBA00022692"/>
    </source>
</evidence>
<accession>A0A9P7BPF6</accession>
<dbReference type="GO" id="GO:0055085">
    <property type="term" value="P:transmembrane transport"/>
    <property type="evidence" value="ECO:0007669"/>
    <property type="project" value="InterPro"/>
</dbReference>
<evidence type="ECO:0000256" key="12">
    <source>
        <dbReference type="PROSITE-ProRule" id="PRU00282"/>
    </source>
</evidence>
<evidence type="ECO:0000256" key="3">
    <source>
        <dbReference type="ARBA" id="ARBA00022448"/>
    </source>
</evidence>
<dbReference type="InterPro" id="IPR011992">
    <property type="entry name" value="EF-hand-dom_pair"/>
</dbReference>
<evidence type="ECO:0000256" key="10">
    <source>
        <dbReference type="ARBA" id="ARBA00023128"/>
    </source>
</evidence>
<dbReference type="AlphaFoldDB" id="A0A9P7BPF6"/>
<evidence type="ECO:0000256" key="13">
    <source>
        <dbReference type="RuleBase" id="RU000488"/>
    </source>
</evidence>
<evidence type="ECO:0000256" key="1">
    <source>
        <dbReference type="ARBA" id="ARBA00004448"/>
    </source>
</evidence>
<dbReference type="GO" id="GO:0046872">
    <property type="term" value="F:metal ion binding"/>
    <property type="evidence" value="ECO:0007669"/>
    <property type="project" value="UniProtKB-KW"/>
</dbReference>
<protein>
    <recommendedName>
        <fullName evidence="16">EF-hand domain-containing protein</fullName>
    </recommendedName>
</protein>
<gene>
    <name evidence="14" type="ORF">G6F64_009616</name>
</gene>
<keyword evidence="4 12" id="KW-0812">Transmembrane</keyword>
<dbReference type="PROSITE" id="PS00018">
    <property type="entry name" value="EF_HAND_1"/>
    <property type="match status" value="1"/>
</dbReference>
<comment type="similarity">
    <text evidence="2 13">Belongs to the mitochondrial carrier (TC 2.A.29) family.</text>
</comment>
<dbReference type="PRINTS" id="PR00926">
    <property type="entry name" value="MITOCARRIER"/>
</dbReference>
<evidence type="ECO:0000256" key="5">
    <source>
        <dbReference type="ARBA" id="ARBA00022723"/>
    </source>
</evidence>
<dbReference type="SUPFAM" id="SSF47473">
    <property type="entry name" value="EF-hand"/>
    <property type="match status" value="1"/>
</dbReference>
<dbReference type="FunFam" id="1.50.40.10:FF:000016">
    <property type="entry name" value="Solute carrier family 25 member 23"/>
    <property type="match status" value="1"/>
</dbReference>
<keyword evidence="6" id="KW-0677">Repeat</keyword>
<feature type="repeat" description="Solcar" evidence="12">
    <location>
        <begin position="208"/>
        <end position="301"/>
    </location>
</feature>
<organism evidence="14 15">
    <name type="scientific">Rhizopus oryzae</name>
    <name type="common">Mucormycosis agent</name>
    <name type="synonym">Rhizopus arrhizus var. delemar</name>
    <dbReference type="NCBI Taxonomy" id="64495"/>
    <lineage>
        <taxon>Eukaryota</taxon>
        <taxon>Fungi</taxon>
        <taxon>Fungi incertae sedis</taxon>
        <taxon>Mucoromycota</taxon>
        <taxon>Mucoromycotina</taxon>
        <taxon>Mucoromycetes</taxon>
        <taxon>Mucorales</taxon>
        <taxon>Mucorineae</taxon>
        <taxon>Rhizopodaceae</taxon>
        <taxon>Rhizopus</taxon>
    </lineage>
</organism>
<reference evidence="14" key="1">
    <citation type="journal article" date="2020" name="Microb. Genom.">
        <title>Genetic diversity of clinical and environmental Mucorales isolates obtained from an investigation of mucormycosis cases among solid organ transplant recipients.</title>
        <authorList>
            <person name="Nguyen M.H."/>
            <person name="Kaul D."/>
            <person name="Muto C."/>
            <person name="Cheng S.J."/>
            <person name="Richter R.A."/>
            <person name="Bruno V.M."/>
            <person name="Liu G."/>
            <person name="Beyhan S."/>
            <person name="Sundermann A.J."/>
            <person name="Mounaud S."/>
            <person name="Pasculle A.W."/>
            <person name="Nierman W.C."/>
            <person name="Driscoll E."/>
            <person name="Cumbie R."/>
            <person name="Clancy C.J."/>
            <person name="Dupont C.L."/>
        </authorList>
    </citation>
    <scope>NUCLEOTIDE SEQUENCE</scope>
    <source>
        <strain evidence="14">GL11</strain>
    </source>
</reference>
<dbReference type="GO" id="GO:0005743">
    <property type="term" value="C:mitochondrial inner membrane"/>
    <property type="evidence" value="ECO:0007669"/>
    <property type="project" value="UniProtKB-SubCell"/>
</dbReference>
<evidence type="ECO:0008006" key="16">
    <source>
        <dbReference type="Google" id="ProtNLM"/>
    </source>
</evidence>
<dbReference type="SUPFAM" id="SSF103506">
    <property type="entry name" value="Mitochondrial carrier"/>
    <property type="match status" value="1"/>
</dbReference>
<keyword evidence="7" id="KW-0999">Mitochondrion inner membrane</keyword>